<feature type="domain" description="UspA" evidence="2">
    <location>
        <begin position="1"/>
        <end position="146"/>
    </location>
</feature>
<dbReference type="InterPro" id="IPR014729">
    <property type="entry name" value="Rossmann-like_a/b/a_fold"/>
</dbReference>
<sequence>MYRSILVAYNGTPESRSALHECIRLTPPSSTQVHLLAVIHPHDPLVDGEYGARAAYSTQEMMQEEQAKMERELAEGCRMLQEAGLNTDIFLETGEPADIISNMAAKLGADLVIVGHPRHRSWVQRWWRGSTDALLLGKVHCTLMIAPERAEAA</sequence>
<dbReference type="RefSeq" id="WP_119771926.1">
    <property type="nucleotide sequence ID" value="NZ_QYUO01000003.1"/>
</dbReference>
<evidence type="ECO:0000313" key="4">
    <source>
        <dbReference type="Proteomes" id="UP000265955"/>
    </source>
</evidence>
<keyword evidence="4" id="KW-1185">Reference proteome</keyword>
<name>A0A3A3FFL1_9BURK</name>
<protein>
    <submittedName>
        <fullName evidence="3">Universal stress protein</fullName>
    </submittedName>
</protein>
<dbReference type="OrthoDB" id="8564780at2"/>
<proteinExistence type="inferred from homology"/>
<dbReference type="EMBL" id="QYUO01000003">
    <property type="protein sequence ID" value="RJF92040.1"/>
    <property type="molecule type" value="Genomic_DNA"/>
</dbReference>
<evidence type="ECO:0000256" key="1">
    <source>
        <dbReference type="ARBA" id="ARBA00008791"/>
    </source>
</evidence>
<dbReference type="CDD" id="cd00293">
    <property type="entry name" value="USP-like"/>
    <property type="match status" value="1"/>
</dbReference>
<evidence type="ECO:0000313" key="3">
    <source>
        <dbReference type="EMBL" id="RJF92040.1"/>
    </source>
</evidence>
<reference evidence="4" key="1">
    <citation type="submission" date="2018-09" db="EMBL/GenBank/DDBJ databases">
        <authorList>
            <person name="Zhu H."/>
        </authorList>
    </citation>
    <scope>NUCLEOTIDE SEQUENCE [LARGE SCALE GENOMIC DNA]</scope>
    <source>
        <strain evidence="4">K1R23-30</strain>
    </source>
</reference>
<dbReference type="Proteomes" id="UP000265955">
    <property type="component" value="Unassembled WGS sequence"/>
</dbReference>
<gene>
    <name evidence="3" type="ORF">D3871_25625</name>
</gene>
<dbReference type="AlphaFoldDB" id="A0A3A3FFL1"/>
<dbReference type="Gene3D" id="3.40.50.620">
    <property type="entry name" value="HUPs"/>
    <property type="match status" value="1"/>
</dbReference>
<accession>A0A3A3FFL1</accession>
<organism evidence="3 4">
    <name type="scientific">Noviherbaspirillum saxi</name>
    <dbReference type="NCBI Taxonomy" id="2320863"/>
    <lineage>
        <taxon>Bacteria</taxon>
        <taxon>Pseudomonadati</taxon>
        <taxon>Pseudomonadota</taxon>
        <taxon>Betaproteobacteria</taxon>
        <taxon>Burkholderiales</taxon>
        <taxon>Oxalobacteraceae</taxon>
        <taxon>Noviherbaspirillum</taxon>
    </lineage>
</organism>
<dbReference type="PANTHER" id="PTHR46268:SF15">
    <property type="entry name" value="UNIVERSAL STRESS PROTEIN HP_0031"/>
    <property type="match status" value="1"/>
</dbReference>
<dbReference type="InterPro" id="IPR006016">
    <property type="entry name" value="UspA"/>
</dbReference>
<dbReference type="Pfam" id="PF00582">
    <property type="entry name" value="Usp"/>
    <property type="match status" value="1"/>
</dbReference>
<comment type="caution">
    <text evidence="3">The sequence shown here is derived from an EMBL/GenBank/DDBJ whole genome shotgun (WGS) entry which is preliminary data.</text>
</comment>
<comment type="similarity">
    <text evidence="1">Belongs to the universal stress protein A family.</text>
</comment>
<dbReference type="PANTHER" id="PTHR46268">
    <property type="entry name" value="STRESS RESPONSE PROTEIN NHAX"/>
    <property type="match status" value="1"/>
</dbReference>
<evidence type="ECO:0000259" key="2">
    <source>
        <dbReference type="Pfam" id="PF00582"/>
    </source>
</evidence>
<dbReference type="SUPFAM" id="SSF52402">
    <property type="entry name" value="Adenine nucleotide alpha hydrolases-like"/>
    <property type="match status" value="1"/>
</dbReference>